<proteinExistence type="predicted"/>
<organism evidence="3 4">
    <name type="scientific">Rubroshorea leprosula</name>
    <dbReference type="NCBI Taxonomy" id="152421"/>
    <lineage>
        <taxon>Eukaryota</taxon>
        <taxon>Viridiplantae</taxon>
        <taxon>Streptophyta</taxon>
        <taxon>Embryophyta</taxon>
        <taxon>Tracheophyta</taxon>
        <taxon>Spermatophyta</taxon>
        <taxon>Magnoliopsida</taxon>
        <taxon>eudicotyledons</taxon>
        <taxon>Gunneridae</taxon>
        <taxon>Pentapetalae</taxon>
        <taxon>rosids</taxon>
        <taxon>malvids</taxon>
        <taxon>Malvales</taxon>
        <taxon>Dipterocarpaceae</taxon>
        <taxon>Rubroshorea</taxon>
    </lineage>
</organism>
<dbReference type="AlphaFoldDB" id="A0AAV5JR28"/>
<keyword evidence="4" id="KW-1185">Reference proteome</keyword>
<keyword evidence="2" id="KW-1133">Transmembrane helix</keyword>
<sequence>MSTCSDRAGSFNPASGGYTPANRGPTSGDYTLVFLFACQWELAMTYRGDVYFVPVLYPFCVIAHVACFKFK</sequence>
<reference evidence="3 4" key="1">
    <citation type="journal article" date="2021" name="Commun. Biol.">
        <title>The genome of Shorea leprosula (Dipterocarpaceae) highlights the ecological relevance of drought in aseasonal tropical rainforests.</title>
        <authorList>
            <person name="Ng K.K.S."/>
            <person name="Kobayashi M.J."/>
            <person name="Fawcett J.A."/>
            <person name="Hatakeyama M."/>
            <person name="Paape T."/>
            <person name="Ng C.H."/>
            <person name="Ang C.C."/>
            <person name="Tnah L.H."/>
            <person name="Lee C.T."/>
            <person name="Nishiyama T."/>
            <person name="Sese J."/>
            <person name="O'Brien M.J."/>
            <person name="Copetti D."/>
            <person name="Mohd Noor M.I."/>
            <person name="Ong R.C."/>
            <person name="Putra M."/>
            <person name="Sireger I.Z."/>
            <person name="Indrioko S."/>
            <person name="Kosugi Y."/>
            <person name="Izuno A."/>
            <person name="Isagi Y."/>
            <person name="Lee S.L."/>
            <person name="Shimizu K.K."/>
        </authorList>
    </citation>
    <scope>NUCLEOTIDE SEQUENCE [LARGE SCALE GENOMIC DNA]</scope>
    <source>
        <strain evidence="3">214</strain>
    </source>
</reference>
<evidence type="ECO:0000313" key="3">
    <source>
        <dbReference type="EMBL" id="GKV13376.1"/>
    </source>
</evidence>
<evidence type="ECO:0000313" key="4">
    <source>
        <dbReference type="Proteomes" id="UP001054252"/>
    </source>
</evidence>
<name>A0AAV5JR28_9ROSI</name>
<keyword evidence="2" id="KW-0472">Membrane</keyword>
<comment type="caution">
    <text evidence="3">The sequence shown here is derived from an EMBL/GenBank/DDBJ whole genome shotgun (WGS) entry which is preliminary data.</text>
</comment>
<keyword evidence="2" id="KW-0812">Transmembrane</keyword>
<dbReference type="EMBL" id="BPVZ01000038">
    <property type="protein sequence ID" value="GKV13376.1"/>
    <property type="molecule type" value="Genomic_DNA"/>
</dbReference>
<protein>
    <submittedName>
        <fullName evidence="3">Uncharacterized protein</fullName>
    </submittedName>
</protein>
<accession>A0AAV5JR28</accession>
<evidence type="ECO:0000256" key="2">
    <source>
        <dbReference type="SAM" id="Phobius"/>
    </source>
</evidence>
<feature type="region of interest" description="Disordered" evidence="1">
    <location>
        <begin position="1"/>
        <end position="26"/>
    </location>
</feature>
<evidence type="ECO:0000256" key="1">
    <source>
        <dbReference type="SAM" id="MobiDB-lite"/>
    </source>
</evidence>
<gene>
    <name evidence="3" type="ORF">SLEP1_g24385</name>
</gene>
<dbReference type="Proteomes" id="UP001054252">
    <property type="component" value="Unassembled WGS sequence"/>
</dbReference>
<feature type="transmembrane region" description="Helical" evidence="2">
    <location>
        <begin position="50"/>
        <end position="68"/>
    </location>
</feature>